<feature type="domain" description="Mur ligase N-terminal catalytic" evidence="16">
    <location>
        <begin position="11"/>
        <end position="109"/>
    </location>
</feature>
<keyword evidence="8 14" id="KW-0067">ATP-binding</keyword>
<dbReference type="STRING" id="1798657.A2648_00835"/>
<evidence type="ECO:0000256" key="5">
    <source>
        <dbReference type="ARBA" id="ARBA00022598"/>
    </source>
</evidence>
<dbReference type="EMBL" id="MHLH01000003">
    <property type="protein sequence ID" value="OGZ04629.1"/>
    <property type="molecule type" value="Genomic_DNA"/>
</dbReference>
<evidence type="ECO:0000256" key="7">
    <source>
        <dbReference type="ARBA" id="ARBA00022741"/>
    </source>
</evidence>
<dbReference type="InterPro" id="IPR005758">
    <property type="entry name" value="UDP-N-AcMur_Ala_ligase_MurC"/>
</dbReference>
<evidence type="ECO:0000256" key="14">
    <source>
        <dbReference type="HAMAP-Rule" id="MF_00046"/>
    </source>
</evidence>
<comment type="pathway">
    <text evidence="2 14">Cell wall biogenesis; peptidoglycan biosynthesis.</text>
</comment>
<feature type="transmembrane region" description="Helical" evidence="15">
    <location>
        <begin position="12"/>
        <end position="30"/>
    </location>
</feature>
<sequence>MKEIDFGKVKKVHFIGIGGIGISALAQLMHHDGKIVFGTNDNPSPETLDGLRALGVPIYVGADVKNISSDTDLLVYSVAWDDMEFEFMKKVRSLGIPILTYFEALGLVSGHKKTIAVSGTHGKTTTTAMIAKVFLDAGKDPTVVVGSKLLEQKSNFVAGKGEYFIVEACEYKRSFLNINPTIAVITNIDNDHLDYYKDFDDIQSAFHEFVSKVPSMGVLICDVKNERLAPVIKDLKCKVINYMDFYDANLKLSVPGEHNRKNAAVALATSSITGIDIEKAKTSLEGFRGTWRRFEYKGETSTGALVYDDYGHHPTEIKVTISGAREKFPDKKLTVIFQPHLYSRTKILFNDFVPALSMADRVVITDIYAAREPNDTSINGEMLAEAVKIINKNTLYISDFNEISSYLNKNTAADDVLITMGAGDIYKIGEKLVGGVQDTY</sequence>
<evidence type="ECO:0000256" key="1">
    <source>
        <dbReference type="ARBA" id="ARBA00004496"/>
    </source>
</evidence>
<keyword evidence="5 14" id="KW-0436">Ligase</keyword>
<evidence type="ECO:0000256" key="12">
    <source>
        <dbReference type="ARBA" id="ARBA00023316"/>
    </source>
</evidence>
<protein>
    <recommendedName>
        <fullName evidence="3 14">UDP-N-acetylmuramate--L-alanine ligase</fullName>
        <ecNumber evidence="3 14">6.3.2.8</ecNumber>
    </recommendedName>
    <alternativeName>
        <fullName evidence="14">UDP-N-acetylmuramoyl-L-alanine synthetase</fullName>
    </alternativeName>
</protein>
<keyword evidence="15" id="KW-0812">Transmembrane</keyword>
<dbReference type="EC" id="6.3.2.8" evidence="3 14"/>
<dbReference type="PANTHER" id="PTHR43445">
    <property type="entry name" value="UDP-N-ACETYLMURAMATE--L-ALANINE LIGASE-RELATED"/>
    <property type="match status" value="1"/>
</dbReference>
<keyword evidence="4 14" id="KW-0963">Cytoplasm</keyword>
<dbReference type="GO" id="GO:0051301">
    <property type="term" value="P:cell division"/>
    <property type="evidence" value="ECO:0007669"/>
    <property type="project" value="UniProtKB-KW"/>
</dbReference>
<dbReference type="Pfam" id="PF01225">
    <property type="entry name" value="Mur_ligase"/>
    <property type="match status" value="1"/>
</dbReference>
<reference evidence="19 20" key="1">
    <citation type="journal article" date="2016" name="Nat. Commun.">
        <title>Thousands of microbial genomes shed light on interconnected biogeochemical processes in an aquifer system.</title>
        <authorList>
            <person name="Anantharaman K."/>
            <person name="Brown C.T."/>
            <person name="Hug L.A."/>
            <person name="Sharon I."/>
            <person name="Castelle C.J."/>
            <person name="Probst A.J."/>
            <person name="Thomas B.C."/>
            <person name="Singh A."/>
            <person name="Wilkins M.J."/>
            <person name="Karaoz U."/>
            <person name="Brodie E.L."/>
            <person name="Williams K.H."/>
            <person name="Hubbard S.S."/>
            <person name="Banfield J.F."/>
        </authorList>
    </citation>
    <scope>NUCLEOTIDE SEQUENCE [LARGE SCALE GENOMIC DNA]</scope>
</reference>
<dbReference type="SUPFAM" id="SSF53623">
    <property type="entry name" value="MurD-like peptide ligases, catalytic domain"/>
    <property type="match status" value="1"/>
</dbReference>
<dbReference type="InterPro" id="IPR004101">
    <property type="entry name" value="Mur_ligase_C"/>
</dbReference>
<gene>
    <name evidence="14" type="primary">murC</name>
    <name evidence="19" type="ORF">A2648_00835</name>
</gene>
<evidence type="ECO:0000256" key="2">
    <source>
        <dbReference type="ARBA" id="ARBA00004752"/>
    </source>
</evidence>
<comment type="catalytic activity">
    <reaction evidence="13 14">
        <text>UDP-N-acetyl-alpha-D-muramate + L-alanine + ATP = UDP-N-acetyl-alpha-D-muramoyl-L-alanine + ADP + phosphate + H(+)</text>
        <dbReference type="Rhea" id="RHEA:23372"/>
        <dbReference type="ChEBI" id="CHEBI:15378"/>
        <dbReference type="ChEBI" id="CHEBI:30616"/>
        <dbReference type="ChEBI" id="CHEBI:43474"/>
        <dbReference type="ChEBI" id="CHEBI:57972"/>
        <dbReference type="ChEBI" id="CHEBI:70757"/>
        <dbReference type="ChEBI" id="CHEBI:83898"/>
        <dbReference type="ChEBI" id="CHEBI:456216"/>
        <dbReference type="EC" id="6.3.2.8"/>
    </reaction>
</comment>
<keyword evidence="10 14" id="KW-0573">Peptidoglycan synthesis</keyword>
<evidence type="ECO:0000256" key="11">
    <source>
        <dbReference type="ARBA" id="ARBA00023306"/>
    </source>
</evidence>
<evidence type="ECO:0000256" key="4">
    <source>
        <dbReference type="ARBA" id="ARBA00022490"/>
    </source>
</evidence>
<dbReference type="GO" id="GO:0009252">
    <property type="term" value="P:peptidoglycan biosynthetic process"/>
    <property type="evidence" value="ECO:0007669"/>
    <property type="project" value="UniProtKB-UniRule"/>
</dbReference>
<dbReference type="Gene3D" id="3.90.190.20">
    <property type="entry name" value="Mur ligase, C-terminal domain"/>
    <property type="match status" value="1"/>
</dbReference>
<keyword evidence="6 14" id="KW-0132">Cell division</keyword>
<dbReference type="Pfam" id="PF02875">
    <property type="entry name" value="Mur_ligase_C"/>
    <property type="match status" value="1"/>
</dbReference>
<evidence type="ECO:0000259" key="18">
    <source>
        <dbReference type="Pfam" id="PF08245"/>
    </source>
</evidence>
<dbReference type="Gene3D" id="3.40.50.720">
    <property type="entry name" value="NAD(P)-binding Rossmann-like Domain"/>
    <property type="match status" value="1"/>
</dbReference>
<evidence type="ECO:0000313" key="20">
    <source>
        <dbReference type="Proteomes" id="UP000178841"/>
    </source>
</evidence>
<evidence type="ECO:0000259" key="17">
    <source>
        <dbReference type="Pfam" id="PF02875"/>
    </source>
</evidence>
<evidence type="ECO:0000256" key="8">
    <source>
        <dbReference type="ARBA" id="ARBA00022840"/>
    </source>
</evidence>
<evidence type="ECO:0000256" key="9">
    <source>
        <dbReference type="ARBA" id="ARBA00022960"/>
    </source>
</evidence>
<dbReference type="InterPro" id="IPR036565">
    <property type="entry name" value="Mur-like_cat_sf"/>
</dbReference>
<dbReference type="PANTHER" id="PTHR43445:SF3">
    <property type="entry name" value="UDP-N-ACETYLMURAMATE--L-ALANINE LIGASE"/>
    <property type="match status" value="1"/>
</dbReference>
<dbReference type="GO" id="GO:0005524">
    <property type="term" value="F:ATP binding"/>
    <property type="evidence" value="ECO:0007669"/>
    <property type="project" value="UniProtKB-UniRule"/>
</dbReference>
<evidence type="ECO:0000256" key="6">
    <source>
        <dbReference type="ARBA" id="ARBA00022618"/>
    </source>
</evidence>
<dbReference type="SUPFAM" id="SSF51984">
    <property type="entry name" value="MurCD N-terminal domain"/>
    <property type="match status" value="1"/>
</dbReference>
<dbReference type="InterPro" id="IPR036615">
    <property type="entry name" value="Mur_ligase_C_dom_sf"/>
</dbReference>
<evidence type="ECO:0000256" key="15">
    <source>
        <dbReference type="SAM" id="Phobius"/>
    </source>
</evidence>
<keyword evidence="11 14" id="KW-0131">Cell cycle</keyword>
<dbReference type="UniPathway" id="UPA00219"/>
<evidence type="ECO:0000256" key="3">
    <source>
        <dbReference type="ARBA" id="ARBA00012211"/>
    </source>
</evidence>
<evidence type="ECO:0000259" key="16">
    <source>
        <dbReference type="Pfam" id="PF01225"/>
    </source>
</evidence>
<dbReference type="GO" id="GO:0008360">
    <property type="term" value="P:regulation of cell shape"/>
    <property type="evidence" value="ECO:0007669"/>
    <property type="project" value="UniProtKB-KW"/>
</dbReference>
<comment type="similarity">
    <text evidence="14">Belongs to the MurCDEF family.</text>
</comment>
<dbReference type="GO" id="GO:0071555">
    <property type="term" value="P:cell wall organization"/>
    <property type="evidence" value="ECO:0007669"/>
    <property type="project" value="UniProtKB-KW"/>
</dbReference>
<evidence type="ECO:0000313" key="19">
    <source>
        <dbReference type="EMBL" id="OGZ04629.1"/>
    </source>
</evidence>
<comment type="subcellular location">
    <subcellularLocation>
        <location evidence="1 14">Cytoplasm</location>
    </subcellularLocation>
</comment>
<keyword evidence="12 14" id="KW-0961">Cell wall biogenesis/degradation</keyword>
<dbReference type="Proteomes" id="UP000178841">
    <property type="component" value="Unassembled WGS sequence"/>
</dbReference>
<evidence type="ECO:0000256" key="10">
    <source>
        <dbReference type="ARBA" id="ARBA00022984"/>
    </source>
</evidence>
<dbReference type="Pfam" id="PF08245">
    <property type="entry name" value="Mur_ligase_M"/>
    <property type="match status" value="1"/>
</dbReference>
<dbReference type="InterPro" id="IPR000713">
    <property type="entry name" value="Mur_ligase_N"/>
</dbReference>
<evidence type="ECO:0000256" key="13">
    <source>
        <dbReference type="ARBA" id="ARBA00047833"/>
    </source>
</evidence>
<keyword evidence="9 14" id="KW-0133">Cell shape</keyword>
<dbReference type="Gene3D" id="3.40.1190.10">
    <property type="entry name" value="Mur-like, catalytic domain"/>
    <property type="match status" value="1"/>
</dbReference>
<keyword evidence="15" id="KW-1133">Transmembrane helix</keyword>
<comment type="function">
    <text evidence="14">Cell wall formation.</text>
</comment>
<dbReference type="AlphaFoldDB" id="A0A1G2CTB4"/>
<dbReference type="GO" id="GO:0008763">
    <property type="term" value="F:UDP-N-acetylmuramate-L-alanine ligase activity"/>
    <property type="evidence" value="ECO:0007669"/>
    <property type="project" value="UniProtKB-UniRule"/>
</dbReference>
<dbReference type="HAMAP" id="MF_00046">
    <property type="entry name" value="MurC"/>
    <property type="match status" value="1"/>
</dbReference>
<accession>A0A1G2CTB4</accession>
<dbReference type="GO" id="GO:0005737">
    <property type="term" value="C:cytoplasm"/>
    <property type="evidence" value="ECO:0007669"/>
    <property type="project" value="UniProtKB-SubCell"/>
</dbReference>
<dbReference type="InterPro" id="IPR013221">
    <property type="entry name" value="Mur_ligase_cen"/>
</dbReference>
<dbReference type="InterPro" id="IPR050061">
    <property type="entry name" value="MurCDEF_pg_biosynth"/>
</dbReference>
<feature type="domain" description="Mur ligase central" evidence="18">
    <location>
        <begin position="117"/>
        <end position="242"/>
    </location>
</feature>
<dbReference type="SUPFAM" id="SSF53244">
    <property type="entry name" value="MurD-like peptide ligases, peptide-binding domain"/>
    <property type="match status" value="1"/>
</dbReference>
<keyword evidence="15" id="KW-0472">Membrane</keyword>
<keyword evidence="7 14" id="KW-0547">Nucleotide-binding</keyword>
<organism evidence="19 20">
    <name type="scientific">Candidatus Lloydbacteria bacterium RIFCSPHIGHO2_01_FULL_41_20</name>
    <dbReference type="NCBI Taxonomy" id="1798657"/>
    <lineage>
        <taxon>Bacteria</taxon>
        <taxon>Candidatus Lloydiibacteriota</taxon>
    </lineage>
</organism>
<proteinExistence type="inferred from homology"/>
<feature type="domain" description="Mur ligase C-terminal" evidence="17">
    <location>
        <begin position="292"/>
        <end position="423"/>
    </location>
</feature>
<name>A0A1G2CTB4_9BACT</name>
<comment type="caution">
    <text evidence="19">The sequence shown here is derived from an EMBL/GenBank/DDBJ whole genome shotgun (WGS) entry which is preliminary data.</text>
</comment>
<feature type="binding site" evidence="14">
    <location>
        <begin position="119"/>
        <end position="125"/>
    </location>
    <ligand>
        <name>ATP</name>
        <dbReference type="ChEBI" id="CHEBI:30616"/>
    </ligand>
</feature>